<sequence>MYQTTFLSESVASQGNTARQHPDRPRGVLRLNLWLENDQGVLFGMGRLLLLREIHTSGSLSAAAASLGMSYRAAWGKIKKTEQVLGINLIERNGCRRSGCQLTEYGHTLAVEYERWFASVERFALEQARRAVPLEVRKFNDTATEEAENTPQHVNNNILK</sequence>
<evidence type="ECO:0000259" key="2">
    <source>
        <dbReference type="Pfam" id="PF00126"/>
    </source>
</evidence>
<dbReference type="Gene3D" id="1.10.10.10">
    <property type="entry name" value="Winged helix-like DNA-binding domain superfamily/Winged helix DNA-binding domain"/>
    <property type="match status" value="1"/>
</dbReference>
<dbReference type="OrthoDB" id="9800709at2"/>
<dbReference type="Proteomes" id="UP000190027">
    <property type="component" value="Unassembled WGS sequence"/>
</dbReference>
<evidence type="ECO:0000256" key="1">
    <source>
        <dbReference type="SAM" id="MobiDB-lite"/>
    </source>
</evidence>
<dbReference type="Pfam" id="PF00126">
    <property type="entry name" value="HTH_1"/>
    <property type="match status" value="1"/>
</dbReference>
<dbReference type="SUPFAM" id="SSF46785">
    <property type="entry name" value="Winged helix' DNA-binding domain"/>
    <property type="match status" value="1"/>
</dbReference>
<dbReference type="PANTHER" id="PTHR30432">
    <property type="entry name" value="TRANSCRIPTIONAL REGULATOR MODE"/>
    <property type="match status" value="1"/>
</dbReference>
<evidence type="ECO:0000313" key="4">
    <source>
        <dbReference type="Proteomes" id="UP000190027"/>
    </source>
</evidence>
<protein>
    <submittedName>
        <fullName evidence="3">Molybdate transport system regulatory protein</fullName>
    </submittedName>
</protein>
<evidence type="ECO:0000313" key="3">
    <source>
        <dbReference type="EMBL" id="SKA81855.1"/>
    </source>
</evidence>
<dbReference type="InterPro" id="IPR036388">
    <property type="entry name" value="WH-like_DNA-bd_sf"/>
</dbReference>
<organism evidence="3 4">
    <name type="scientific">Paucidesulfovibrio gracilis DSM 16080</name>
    <dbReference type="NCBI Taxonomy" id="1121449"/>
    <lineage>
        <taxon>Bacteria</taxon>
        <taxon>Pseudomonadati</taxon>
        <taxon>Thermodesulfobacteriota</taxon>
        <taxon>Desulfovibrionia</taxon>
        <taxon>Desulfovibrionales</taxon>
        <taxon>Desulfovibrionaceae</taxon>
        <taxon>Paucidesulfovibrio</taxon>
    </lineage>
</organism>
<dbReference type="EMBL" id="FUYC01000005">
    <property type="protein sequence ID" value="SKA81855.1"/>
    <property type="molecule type" value="Genomic_DNA"/>
</dbReference>
<dbReference type="PANTHER" id="PTHR30432:SF1">
    <property type="entry name" value="DNA-BINDING TRANSCRIPTIONAL DUAL REGULATOR MODE"/>
    <property type="match status" value="1"/>
</dbReference>
<dbReference type="STRING" id="1121449.SAMN02745704_01461"/>
<accession>A0A1T4WYC7</accession>
<feature type="domain" description="HTH lysR-type" evidence="2">
    <location>
        <begin position="48"/>
        <end position="106"/>
    </location>
</feature>
<dbReference type="InterPro" id="IPR000847">
    <property type="entry name" value="LysR_HTH_N"/>
</dbReference>
<dbReference type="RefSeq" id="WP_078717033.1">
    <property type="nucleotide sequence ID" value="NZ_FUYC01000005.1"/>
</dbReference>
<feature type="region of interest" description="Disordered" evidence="1">
    <location>
        <begin position="1"/>
        <end position="23"/>
    </location>
</feature>
<dbReference type="GO" id="GO:0003700">
    <property type="term" value="F:DNA-binding transcription factor activity"/>
    <property type="evidence" value="ECO:0007669"/>
    <property type="project" value="InterPro"/>
</dbReference>
<name>A0A1T4WYC7_9BACT</name>
<keyword evidence="4" id="KW-1185">Reference proteome</keyword>
<reference evidence="3 4" key="1">
    <citation type="submission" date="2017-02" db="EMBL/GenBank/DDBJ databases">
        <authorList>
            <person name="Peterson S.W."/>
        </authorList>
    </citation>
    <scope>NUCLEOTIDE SEQUENCE [LARGE SCALE GENOMIC DNA]</scope>
    <source>
        <strain evidence="3 4">DSM 16080</strain>
    </source>
</reference>
<dbReference type="InterPro" id="IPR036390">
    <property type="entry name" value="WH_DNA-bd_sf"/>
</dbReference>
<dbReference type="AlphaFoldDB" id="A0A1T4WYC7"/>
<proteinExistence type="predicted"/>
<feature type="compositionally biased region" description="Polar residues" evidence="1">
    <location>
        <begin position="1"/>
        <end position="19"/>
    </location>
</feature>
<gene>
    <name evidence="3" type="ORF">SAMN02745704_01461</name>
</gene>
<dbReference type="InterPro" id="IPR051815">
    <property type="entry name" value="Molybdate_resp_trans_reg"/>
</dbReference>